<dbReference type="GO" id="GO:0007173">
    <property type="term" value="P:epidermal growth factor receptor signaling pathway"/>
    <property type="evidence" value="ECO:0007669"/>
    <property type="project" value="TreeGrafter"/>
</dbReference>
<evidence type="ECO:0000256" key="1">
    <source>
        <dbReference type="ARBA" id="ARBA00004479"/>
    </source>
</evidence>
<name>A0A401RF73_CHIPU</name>
<evidence type="ECO:0000256" key="15">
    <source>
        <dbReference type="SAM" id="SignalP"/>
    </source>
</evidence>
<dbReference type="EMBL" id="BEZZ01001267">
    <property type="protein sequence ID" value="GCC16799.1"/>
    <property type="molecule type" value="Genomic_DNA"/>
</dbReference>
<evidence type="ECO:0000256" key="5">
    <source>
        <dbReference type="ARBA" id="ARBA00022692"/>
    </source>
</evidence>
<keyword evidence="8" id="KW-0339">Growth factor</keyword>
<evidence type="ECO:0000256" key="12">
    <source>
        <dbReference type="PROSITE-ProRule" id="PRU00076"/>
    </source>
</evidence>
<feature type="chain" id="PRO_5019479128" description="EGF-like domain-containing protein" evidence="15">
    <location>
        <begin position="33"/>
        <end position="187"/>
    </location>
</feature>
<sequence>SDSLLLPMANCTCSMWTLLLLPVFCVYRLCDTATIIPSCVPGQQGGKCNSTETAVPTSPTPEVKRSKCPLSMENYCLNGDCVYIPHENIHYCRCAKGYSGARCMHFELVRQPMSKQDVALTVAILFLIVVGLLIVSFLIYRRFSKNRSKHQSQDTREKDPTKTESKESFLGQDSLPPSETFHNLLHC</sequence>
<evidence type="ECO:0000259" key="16">
    <source>
        <dbReference type="PROSITE" id="PS50026"/>
    </source>
</evidence>
<reference evidence="17 18" key="1">
    <citation type="journal article" date="2018" name="Nat. Ecol. Evol.">
        <title>Shark genomes provide insights into elasmobranch evolution and the origin of vertebrates.</title>
        <authorList>
            <person name="Hara Y"/>
            <person name="Yamaguchi K"/>
            <person name="Onimaru K"/>
            <person name="Kadota M"/>
            <person name="Koyanagi M"/>
            <person name="Keeley SD"/>
            <person name="Tatsumi K"/>
            <person name="Tanaka K"/>
            <person name="Motone F"/>
            <person name="Kageyama Y"/>
            <person name="Nozu R"/>
            <person name="Adachi N"/>
            <person name="Nishimura O"/>
            <person name="Nakagawa R"/>
            <person name="Tanegashima C"/>
            <person name="Kiyatake I"/>
            <person name="Matsumoto R"/>
            <person name="Murakumo K"/>
            <person name="Nishida K"/>
            <person name="Terakita A"/>
            <person name="Kuratani S"/>
            <person name="Sato K"/>
            <person name="Hyodo S Kuraku.S."/>
        </authorList>
    </citation>
    <scope>NUCLEOTIDE SEQUENCE [LARGE SCALE GENOMIC DNA]</scope>
</reference>
<dbReference type="GO" id="GO:0008083">
    <property type="term" value="F:growth factor activity"/>
    <property type="evidence" value="ECO:0007669"/>
    <property type="project" value="UniProtKB-KW"/>
</dbReference>
<feature type="disulfide bond" evidence="12">
    <location>
        <begin position="94"/>
        <end position="103"/>
    </location>
</feature>
<evidence type="ECO:0000256" key="3">
    <source>
        <dbReference type="ARBA" id="ARBA00022525"/>
    </source>
</evidence>
<dbReference type="GO" id="GO:0005154">
    <property type="term" value="F:epidermal growth factor receptor binding"/>
    <property type="evidence" value="ECO:0007669"/>
    <property type="project" value="TreeGrafter"/>
</dbReference>
<feature type="non-terminal residue" evidence="17">
    <location>
        <position position="1"/>
    </location>
</feature>
<accession>A0A401RF73</accession>
<evidence type="ECO:0000313" key="18">
    <source>
        <dbReference type="Proteomes" id="UP000287033"/>
    </source>
</evidence>
<feature type="domain" description="EGF-like" evidence="16">
    <location>
        <begin position="64"/>
        <end position="104"/>
    </location>
</feature>
<organism evidence="17 18">
    <name type="scientific">Chiloscyllium punctatum</name>
    <name type="common">Brownbanded bambooshark</name>
    <name type="synonym">Hemiscyllium punctatum</name>
    <dbReference type="NCBI Taxonomy" id="137246"/>
    <lineage>
        <taxon>Eukaryota</taxon>
        <taxon>Metazoa</taxon>
        <taxon>Chordata</taxon>
        <taxon>Craniata</taxon>
        <taxon>Vertebrata</taxon>
        <taxon>Chondrichthyes</taxon>
        <taxon>Elasmobranchii</taxon>
        <taxon>Galeomorphii</taxon>
        <taxon>Galeoidea</taxon>
        <taxon>Orectolobiformes</taxon>
        <taxon>Hemiscylliidae</taxon>
        <taxon>Chiloscyllium</taxon>
    </lineage>
</organism>
<dbReference type="PANTHER" id="PTHR10740">
    <property type="entry name" value="TRANSFORMING GROWTH FACTOR ALPHA"/>
    <property type="match status" value="1"/>
</dbReference>
<keyword evidence="4 12" id="KW-0245">EGF-like domain</keyword>
<keyword evidence="5 14" id="KW-0812">Transmembrane</keyword>
<feature type="compositionally biased region" description="Basic and acidic residues" evidence="13">
    <location>
        <begin position="151"/>
        <end position="167"/>
    </location>
</feature>
<dbReference type="OMA" id="WIGERCS"/>
<dbReference type="GO" id="GO:0045840">
    <property type="term" value="P:positive regulation of mitotic nuclear division"/>
    <property type="evidence" value="ECO:0007669"/>
    <property type="project" value="TreeGrafter"/>
</dbReference>
<evidence type="ECO:0000256" key="6">
    <source>
        <dbReference type="ARBA" id="ARBA00022729"/>
    </source>
</evidence>
<keyword evidence="6 15" id="KW-0732">Signal</keyword>
<dbReference type="PRINTS" id="PR00009">
    <property type="entry name" value="EGFTGF"/>
</dbReference>
<keyword evidence="7 14" id="KW-1133">Transmembrane helix</keyword>
<evidence type="ECO:0000256" key="13">
    <source>
        <dbReference type="SAM" id="MobiDB-lite"/>
    </source>
</evidence>
<feature type="transmembrane region" description="Helical" evidence="14">
    <location>
        <begin position="118"/>
        <end position="140"/>
    </location>
</feature>
<protein>
    <recommendedName>
        <fullName evidence="16">EGF-like domain-containing protein</fullName>
    </recommendedName>
</protein>
<comment type="caution">
    <text evidence="12">Lacks conserved residue(s) required for the propagation of feature annotation.</text>
</comment>
<dbReference type="STRING" id="137246.A0A401RF73"/>
<evidence type="ECO:0000256" key="11">
    <source>
        <dbReference type="ARBA" id="ARBA00023180"/>
    </source>
</evidence>
<evidence type="ECO:0000313" key="17">
    <source>
        <dbReference type="EMBL" id="GCC16799.1"/>
    </source>
</evidence>
<feature type="signal peptide" evidence="15">
    <location>
        <begin position="1"/>
        <end position="32"/>
    </location>
</feature>
<dbReference type="InterPro" id="IPR000742">
    <property type="entry name" value="EGF"/>
</dbReference>
<keyword evidence="11" id="KW-0325">Glycoprotein</keyword>
<keyword evidence="3" id="KW-0964">Secreted</keyword>
<dbReference type="Gene3D" id="2.10.25.10">
    <property type="entry name" value="Laminin"/>
    <property type="match status" value="1"/>
</dbReference>
<dbReference type="GO" id="GO:0008284">
    <property type="term" value="P:positive regulation of cell population proliferation"/>
    <property type="evidence" value="ECO:0007669"/>
    <property type="project" value="TreeGrafter"/>
</dbReference>
<keyword evidence="10 12" id="KW-1015">Disulfide bond</keyword>
<dbReference type="PROSITE" id="PS50026">
    <property type="entry name" value="EGF_3"/>
    <property type="match status" value="1"/>
</dbReference>
<dbReference type="SUPFAM" id="SSF57196">
    <property type="entry name" value="EGF/Laminin"/>
    <property type="match status" value="1"/>
</dbReference>
<dbReference type="OrthoDB" id="6133584at2759"/>
<gene>
    <name evidence="17" type="ORF">chiPu_0017352</name>
</gene>
<dbReference type="PANTHER" id="PTHR10740:SF11">
    <property type="entry name" value="PROEPIREGULIN"/>
    <property type="match status" value="1"/>
</dbReference>
<feature type="region of interest" description="Disordered" evidence="13">
    <location>
        <begin position="148"/>
        <end position="178"/>
    </location>
</feature>
<dbReference type="PROSITE" id="PS00022">
    <property type="entry name" value="EGF_1"/>
    <property type="match status" value="1"/>
</dbReference>
<dbReference type="PROSITE" id="PS01186">
    <property type="entry name" value="EGF_2"/>
    <property type="match status" value="1"/>
</dbReference>
<evidence type="ECO:0000256" key="7">
    <source>
        <dbReference type="ARBA" id="ARBA00022989"/>
    </source>
</evidence>
<comment type="caution">
    <text evidence="17">The sequence shown here is derived from an EMBL/GenBank/DDBJ whole genome shotgun (WGS) entry which is preliminary data.</text>
</comment>
<evidence type="ECO:0000256" key="8">
    <source>
        <dbReference type="ARBA" id="ARBA00023030"/>
    </source>
</evidence>
<keyword evidence="9 14" id="KW-0472">Membrane</keyword>
<comment type="subcellular location">
    <subcellularLocation>
        <location evidence="1">Membrane</location>
        <topology evidence="1">Single-pass type I membrane protein</topology>
    </subcellularLocation>
    <subcellularLocation>
        <location evidence="2">Secreted</location>
    </subcellularLocation>
</comment>
<evidence type="ECO:0000256" key="10">
    <source>
        <dbReference type="ARBA" id="ARBA00023157"/>
    </source>
</evidence>
<keyword evidence="18" id="KW-1185">Reference proteome</keyword>
<dbReference type="GO" id="GO:0005615">
    <property type="term" value="C:extracellular space"/>
    <property type="evidence" value="ECO:0007669"/>
    <property type="project" value="TreeGrafter"/>
</dbReference>
<dbReference type="AlphaFoldDB" id="A0A401RF73"/>
<evidence type="ECO:0000256" key="2">
    <source>
        <dbReference type="ARBA" id="ARBA00004613"/>
    </source>
</evidence>
<proteinExistence type="predicted"/>
<dbReference type="Proteomes" id="UP000287033">
    <property type="component" value="Unassembled WGS sequence"/>
</dbReference>
<evidence type="ECO:0000256" key="4">
    <source>
        <dbReference type="ARBA" id="ARBA00022536"/>
    </source>
</evidence>
<dbReference type="GO" id="GO:0016020">
    <property type="term" value="C:membrane"/>
    <property type="evidence" value="ECO:0007669"/>
    <property type="project" value="UniProtKB-SubCell"/>
</dbReference>
<evidence type="ECO:0000256" key="9">
    <source>
        <dbReference type="ARBA" id="ARBA00023136"/>
    </source>
</evidence>
<evidence type="ECO:0000256" key="14">
    <source>
        <dbReference type="SAM" id="Phobius"/>
    </source>
</evidence>